<evidence type="ECO:0000256" key="1">
    <source>
        <dbReference type="ARBA" id="ARBA00023002"/>
    </source>
</evidence>
<dbReference type="Pfam" id="PF02615">
    <property type="entry name" value="Ldh_2"/>
    <property type="match status" value="1"/>
</dbReference>
<proteinExistence type="predicted"/>
<dbReference type="Gene3D" id="1.10.1530.10">
    <property type="match status" value="1"/>
</dbReference>
<name>R7ZUG3_9BACT</name>
<dbReference type="PANTHER" id="PTHR11091">
    <property type="entry name" value="OXIDOREDUCTASE-RELATED"/>
    <property type="match status" value="1"/>
</dbReference>
<organism evidence="2 3">
    <name type="scientific">Lunatimonas lonarensis</name>
    <dbReference type="NCBI Taxonomy" id="1232681"/>
    <lineage>
        <taxon>Bacteria</taxon>
        <taxon>Pseudomonadati</taxon>
        <taxon>Bacteroidota</taxon>
        <taxon>Cytophagia</taxon>
        <taxon>Cytophagales</taxon>
        <taxon>Cyclobacteriaceae</taxon>
    </lineage>
</organism>
<reference evidence="2 3" key="1">
    <citation type="submission" date="2013-02" db="EMBL/GenBank/DDBJ databases">
        <title>A novel strain isolated from Lonar lake, Maharashtra, India.</title>
        <authorList>
            <person name="Singh A."/>
        </authorList>
    </citation>
    <scope>NUCLEOTIDE SEQUENCE [LARGE SCALE GENOMIC DNA]</scope>
    <source>
        <strain evidence="2 3">AK24</strain>
    </source>
</reference>
<evidence type="ECO:0000313" key="2">
    <source>
        <dbReference type="EMBL" id="EON77717.1"/>
    </source>
</evidence>
<dbReference type="SUPFAM" id="SSF89733">
    <property type="entry name" value="L-sulfolactate dehydrogenase-like"/>
    <property type="match status" value="1"/>
</dbReference>
<comment type="caution">
    <text evidence="2">The sequence shown here is derived from an EMBL/GenBank/DDBJ whole genome shotgun (WGS) entry which is preliminary data.</text>
</comment>
<accession>R7ZUG3</accession>
<dbReference type="InterPro" id="IPR036111">
    <property type="entry name" value="Mal/L-sulfo/L-lacto_DH-like_sf"/>
</dbReference>
<dbReference type="EMBL" id="AQHR01000050">
    <property type="protein sequence ID" value="EON77717.1"/>
    <property type="molecule type" value="Genomic_DNA"/>
</dbReference>
<keyword evidence="1" id="KW-0560">Oxidoreductase</keyword>
<dbReference type="AlphaFoldDB" id="R7ZUG3"/>
<dbReference type="InterPro" id="IPR043143">
    <property type="entry name" value="Mal/L-sulf/L-lact_DH-like_NADP"/>
</dbReference>
<dbReference type="InterPro" id="IPR003767">
    <property type="entry name" value="Malate/L-lactate_DH-like"/>
</dbReference>
<gene>
    <name evidence="2" type="ORF">ADIS_1936</name>
</gene>
<dbReference type="NCBIfam" id="NF009750">
    <property type="entry name" value="PRK13260.1"/>
    <property type="match status" value="1"/>
</dbReference>
<dbReference type="PANTHER" id="PTHR11091:SF3">
    <property type="entry name" value="2,3-DIKETO-L-GULONATE REDUCTASE"/>
    <property type="match status" value="1"/>
</dbReference>
<dbReference type="STRING" id="1232681.ADIS_1936"/>
<protein>
    <submittedName>
        <fullName evidence="2">Putative dehydrogenase</fullName>
    </submittedName>
</protein>
<dbReference type="InterPro" id="IPR043144">
    <property type="entry name" value="Mal/L-sulf/L-lact_DH-like_ah"/>
</dbReference>
<keyword evidence="3" id="KW-1185">Reference proteome</keyword>
<dbReference type="Gene3D" id="3.30.1370.60">
    <property type="entry name" value="Hypothetical oxidoreductase yiak, domain 2"/>
    <property type="match status" value="1"/>
</dbReference>
<dbReference type="Proteomes" id="UP000013909">
    <property type="component" value="Unassembled WGS sequence"/>
</dbReference>
<dbReference type="GO" id="GO:0016491">
    <property type="term" value="F:oxidoreductase activity"/>
    <property type="evidence" value="ECO:0007669"/>
    <property type="project" value="UniProtKB-KW"/>
</dbReference>
<sequence>MVLMGMEKSWWTGLWFLAQGIQKVLLMQEALKGSGDGWFFSTFFAIMPSKPLDQSAMKNSTSRIAYATLRGVFKSVLESRGFDAEKASLCAGLFADASLDGVASHGLNRFPEFVRLVDAGIVDPRAEPSLDFALPIFERWNGNLGAGPLNAHFSMGRAIAMAKEQGMGAVALRRTNHWKRGGNFGWQAGREGCVAICFTNTLPNMPAWGAKEPRLGNNPLVIAIPRDPEPIVLDMAMTQFAYGKMQAYLREGRQMPFAAGFTAGGEVTQDPKEVLASGLAMPMGMWKGAGLAMMLDLIASLLSGGLATMDIGKLEEEHAISQFFLCLYPPKLGLNQETINDRLMVWVEDLKSADTFSGESSQYPGEQSLKNRADNQRLGVPVDREIWKRVLGMI</sequence>
<evidence type="ECO:0000313" key="3">
    <source>
        <dbReference type="Proteomes" id="UP000013909"/>
    </source>
</evidence>